<feature type="transmembrane region" description="Helical" evidence="1">
    <location>
        <begin position="20"/>
        <end position="42"/>
    </location>
</feature>
<keyword evidence="3" id="KW-1185">Reference proteome</keyword>
<proteinExistence type="predicted"/>
<dbReference type="KEGG" id="cput:CONPUDRAFT_155610"/>
<organism evidence="2 3">
    <name type="scientific">Coniophora puteana (strain RWD-64-598)</name>
    <name type="common">Brown rot fungus</name>
    <dbReference type="NCBI Taxonomy" id="741705"/>
    <lineage>
        <taxon>Eukaryota</taxon>
        <taxon>Fungi</taxon>
        <taxon>Dikarya</taxon>
        <taxon>Basidiomycota</taxon>
        <taxon>Agaricomycotina</taxon>
        <taxon>Agaricomycetes</taxon>
        <taxon>Agaricomycetidae</taxon>
        <taxon>Boletales</taxon>
        <taxon>Coniophorineae</taxon>
        <taxon>Coniophoraceae</taxon>
        <taxon>Coniophora</taxon>
    </lineage>
</organism>
<dbReference type="EMBL" id="JH711581">
    <property type="protein sequence ID" value="EIW78905.1"/>
    <property type="molecule type" value="Genomic_DNA"/>
</dbReference>
<protein>
    <submittedName>
        <fullName evidence="2">Uncharacterized protein</fullName>
    </submittedName>
</protein>
<keyword evidence="1" id="KW-1133">Transmembrane helix</keyword>
<evidence type="ECO:0000313" key="3">
    <source>
        <dbReference type="Proteomes" id="UP000053558"/>
    </source>
</evidence>
<comment type="caution">
    <text evidence="2">The sequence shown here is derived from an EMBL/GenBank/DDBJ whole genome shotgun (WGS) entry which is preliminary data.</text>
</comment>
<dbReference type="AlphaFoldDB" id="A0A5M3MJS9"/>
<accession>A0A5M3MJS9</accession>
<keyword evidence="1" id="KW-0472">Membrane</keyword>
<evidence type="ECO:0000313" key="2">
    <source>
        <dbReference type="EMBL" id="EIW78905.1"/>
    </source>
</evidence>
<name>A0A5M3MJS9_CONPW</name>
<gene>
    <name evidence="2" type="ORF">CONPUDRAFT_155610</name>
</gene>
<keyword evidence="1" id="KW-0812">Transmembrane</keyword>
<dbReference type="Proteomes" id="UP000053558">
    <property type="component" value="Unassembled WGS sequence"/>
</dbReference>
<dbReference type="RefSeq" id="XP_007770661.1">
    <property type="nucleotide sequence ID" value="XM_007772471.1"/>
</dbReference>
<dbReference type="GeneID" id="19203482"/>
<reference evidence="3" key="1">
    <citation type="journal article" date="2012" name="Science">
        <title>The Paleozoic origin of enzymatic lignin decomposition reconstructed from 31 fungal genomes.</title>
        <authorList>
            <person name="Floudas D."/>
            <person name="Binder M."/>
            <person name="Riley R."/>
            <person name="Barry K."/>
            <person name="Blanchette R.A."/>
            <person name="Henrissat B."/>
            <person name="Martinez A.T."/>
            <person name="Otillar R."/>
            <person name="Spatafora J.W."/>
            <person name="Yadav J.S."/>
            <person name="Aerts A."/>
            <person name="Benoit I."/>
            <person name="Boyd A."/>
            <person name="Carlson A."/>
            <person name="Copeland A."/>
            <person name="Coutinho P.M."/>
            <person name="de Vries R.P."/>
            <person name="Ferreira P."/>
            <person name="Findley K."/>
            <person name="Foster B."/>
            <person name="Gaskell J."/>
            <person name="Glotzer D."/>
            <person name="Gorecki P."/>
            <person name="Heitman J."/>
            <person name="Hesse C."/>
            <person name="Hori C."/>
            <person name="Igarashi K."/>
            <person name="Jurgens J.A."/>
            <person name="Kallen N."/>
            <person name="Kersten P."/>
            <person name="Kohler A."/>
            <person name="Kuees U."/>
            <person name="Kumar T.K.A."/>
            <person name="Kuo A."/>
            <person name="LaButti K."/>
            <person name="Larrondo L.F."/>
            <person name="Lindquist E."/>
            <person name="Ling A."/>
            <person name="Lombard V."/>
            <person name="Lucas S."/>
            <person name="Lundell T."/>
            <person name="Martin R."/>
            <person name="McLaughlin D.J."/>
            <person name="Morgenstern I."/>
            <person name="Morin E."/>
            <person name="Murat C."/>
            <person name="Nagy L.G."/>
            <person name="Nolan M."/>
            <person name="Ohm R.A."/>
            <person name="Patyshakuliyeva A."/>
            <person name="Rokas A."/>
            <person name="Ruiz-Duenas F.J."/>
            <person name="Sabat G."/>
            <person name="Salamov A."/>
            <person name="Samejima M."/>
            <person name="Schmutz J."/>
            <person name="Slot J.C."/>
            <person name="St John F."/>
            <person name="Stenlid J."/>
            <person name="Sun H."/>
            <person name="Sun S."/>
            <person name="Syed K."/>
            <person name="Tsang A."/>
            <person name="Wiebenga A."/>
            <person name="Young D."/>
            <person name="Pisabarro A."/>
            <person name="Eastwood D.C."/>
            <person name="Martin F."/>
            <person name="Cullen D."/>
            <person name="Grigoriev I.V."/>
            <person name="Hibbett D.S."/>
        </authorList>
    </citation>
    <scope>NUCLEOTIDE SEQUENCE [LARGE SCALE GENOMIC DNA]</scope>
    <source>
        <strain evidence="3">RWD-64-598 SS2</strain>
    </source>
</reference>
<sequence>MAPCSLSPLSSRGKIMIFHHAWTASGALLIMYLHSTVTSAYVNPWPTFRAGRRSWKHHHKPGDRGPVSDSDAALFASRLGNCSRIGSDPNTVLARFMIAPLFLELWHHREDHYACALLYFLTKLDDGLVLNV</sequence>
<evidence type="ECO:0000256" key="1">
    <source>
        <dbReference type="SAM" id="Phobius"/>
    </source>
</evidence>